<dbReference type="AlphaFoldDB" id="A0A4Y3PU38"/>
<dbReference type="GO" id="GO:0050532">
    <property type="term" value="F:2-phosphosulfolactate phosphatase activity"/>
    <property type="evidence" value="ECO:0007669"/>
    <property type="project" value="InterPro"/>
</dbReference>
<dbReference type="Proteomes" id="UP000316882">
    <property type="component" value="Unassembled WGS sequence"/>
</dbReference>
<evidence type="ECO:0008006" key="3">
    <source>
        <dbReference type="Google" id="ProtNLM"/>
    </source>
</evidence>
<sequence>MLKEASIFKQLDYSARFEWGYDGVEELAGHSDILVIIDVLSFTTCVDIVCGRGGVVYPYRTRDETAAFFAQKQGALLAGKRGEPRPV</sequence>
<dbReference type="STRING" id="54914.AV540_03325"/>
<keyword evidence="2" id="KW-1185">Reference proteome</keyword>
<gene>
    <name evidence="1" type="ORF">BPA01_44980</name>
</gene>
<evidence type="ECO:0000313" key="2">
    <source>
        <dbReference type="Proteomes" id="UP000316882"/>
    </source>
</evidence>
<organism evidence="1 2">
    <name type="scientific">Brevibacillus parabrevis</name>
    <dbReference type="NCBI Taxonomy" id="54914"/>
    <lineage>
        <taxon>Bacteria</taxon>
        <taxon>Bacillati</taxon>
        <taxon>Bacillota</taxon>
        <taxon>Bacilli</taxon>
        <taxon>Bacillales</taxon>
        <taxon>Paenibacillaceae</taxon>
        <taxon>Brevibacillus</taxon>
    </lineage>
</organism>
<name>A0A4Y3PU38_BREPA</name>
<proteinExistence type="predicted"/>
<comment type="caution">
    <text evidence="1">The sequence shown here is derived from an EMBL/GenBank/DDBJ whole genome shotgun (WGS) entry which is preliminary data.</text>
</comment>
<accession>A0A4Y3PU38</accession>
<protein>
    <recommendedName>
        <fullName evidence="3">2-phosphosulfolactate phosphatase</fullName>
    </recommendedName>
</protein>
<evidence type="ECO:0000313" key="1">
    <source>
        <dbReference type="EMBL" id="GEB34918.1"/>
    </source>
</evidence>
<dbReference type="SUPFAM" id="SSF142823">
    <property type="entry name" value="ComB-like"/>
    <property type="match status" value="1"/>
</dbReference>
<dbReference type="EMBL" id="BJMH01000030">
    <property type="protein sequence ID" value="GEB34918.1"/>
    <property type="molecule type" value="Genomic_DNA"/>
</dbReference>
<dbReference type="InterPro" id="IPR036702">
    <property type="entry name" value="ComB-like_sf"/>
</dbReference>
<dbReference type="Gene3D" id="3.90.1560.10">
    <property type="entry name" value="ComB-like"/>
    <property type="match status" value="1"/>
</dbReference>
<dbReference type="RefSeq" id="WP_233454173.1">
    <property type="nucleotide sequence ID" value="NZ_BJMH01000030.1"/>
</dbReference>
<dbReference type="GO" id="GO:0000287">
    <property type="term" value="F:magnesium ion binding"/>
    <property type="evidence" value="ECO:0007669"/>
    <property type="project" value="InterPro"/>
</dbReference>
<reference evidence="1 2" key="1">
    <citation type="submission" date="2019-06" db="EMBL/GenBank/DDBJ databases">
        <title>Whole genome shotgun sequence of Brevibacillus parabrevis NBRC 12334.</title>
        <authorList>
            <person name="Hosoyama A."/>
            <person name="Uohara A."/>
            <person name="Ohji S."/>
            <person name="Ichikawa N."/>
        </authorList>
    </citation>
    <scope>NUCLEOTIDE SEQUENCE [LARGE SCALE GENOMIC DNA]</scope>
    <source>
        <strain evidence="1 2">NBRC 12334</strain>
    </source>
</reference>